<dbReference type="PANTHER" id="PTHR46473">
    <property type="entry name" value="GH08155P"/>
    <property type="match status" value="1"/>
</dbReference>
<dbReference type="GO" id="GO:0034220">
    <property type="term" value="P:monoatomic ion transmembrane transport"/>
    <property type="evidence" value="ECO:0007669"/>
    <property type="project" value="UniProtKB-KW"/>
</dbReference>
<dbReference type="PROSITE" id="PS51450">
    <property type="entry name" value="LRR"/>
    <property type="match status" value="1"/>
</dbReference>
<comment type="subcellular location">
    <subcellularLocation>
        <location evidence="1">Cell membrane</location>
        <topology evidence="1">Single-pass membrane protein</topology>
    </subcellularLocation>
</comment>
<evidence type="ECO:0000256" key="6">
    <source>
        <dbReference type="ARBA" id="ARBA00022729"/>
    </source>
</evidence>
<keyword evidence="3" id="KW-1003">Cell membrane</keyword>
<evidence type="ECO:0000256" key="7">
    <source>
        <dbReference type="ARBA" id="ARBA00022737"/>
    </source>
</evidence>
<dbReference type="GO" id="GO:0005886">
    <property type="term" value="C:plasma membrane"/>
    <property type="evidence" value="ECO:0007669"/>
    <property type="project" value="UniProtKB-SubCell"/>
</dbReference>
<evidence type="ECO:0000256" key="5">
    <source>
        <dbReference type="ARBA" id="ARBA00022692"/>
    </source>
</evidence>
<dbReference type="OrthoDB" id="2020019at2759"/>
<keyword evidence="2" id="KW-0813">Transport</keyword>
<dbReference type="AlphaFoldDB" id="A0A443ST27"/>
<keyword evidence="7" id="KW-0677">Repeat</keyword>
<keyword evidence="5" id="KW-0812">Transmembrane</keyword>
<sequence length="313" mass="36597">MQPTTYLTCLFTAFCYRGIQQKDNLCPIGCDCIGGKTDRSFYCHSTSVIFLTTLNHFRTLQLIDVRSISKLPSKATLLLNCDYLMIDKAGNVKQPKPEHINVFPSFVTITNSDLKNVEKYFRIDYSLTREIHFENISDLEEIWLTQKFENLISLTVLNSPIESITFGTFYWLPNLESLVLRHTKINGTLSSEWFRRKMINLKYLDLSYNKLTTIDKYVFTKLPSLKILKLNNNLLTGINWETMKPIWHNLQEFWLTGNVNLKCDYFCWIFDHFPHPSVFDSTDCSFSIIPPKETNFFNFTSNTHNLKCKQLIV</sequence>
<reference evidence="13 14" key="1">
    <citation type="journal article" date="2018" name="Gigascience">
        <title>Genomes of trombidid mites reveal novel predicted allergens and laterally-transferred genes associated with secondary metabolism.</title>
        <authorList>
            <person name="Dong X."/>
            <person name="Chaisiri K."/>
            <person name="Xia D."/>
            <person name="Armstrong S.D."/>
            <person name="Fang Y."/>
            <person name="Donnelly M.J."/>
            <person name="Kadowaki T."/>
            <person name="McGarry J.W."/>
            <person name="Darby A.C."/>
            <person name="Makepeace B.L."/>
        </authorList>
    </citation>
    <scope>NUCLEOTIDE SEQUENCE [LARGE SCALE GENOMIC DNA]</scope>
    <source>
        <strain evidence="13">UoL-UT</strain>
    </source>
</reference>
<evidence type="ECO:0000256" key="8">
    <source>
        <dbReference type="ARBA" id="ARBA00022989"/>
    </source>
</evidence>
<name>A0A443ST27_9ACAR</name>
<keyword evidence="9" id="KW-0406">Ion transport</keyword>
<organism evidence="13 14">
    <name type="scientific">Leptotrombidium deliense</name>
    <dbReference type="NCBI Taxonomy" id="299467"/>
    <lineage>
        <taxon>Eukaryota</taxon>
        <taxon>Metazoa</taxon>
        <taxon>Ecdysozoa</taxon>
        <taxon>Arthropoda</taxon>
        <taxon>Chelicerata</taxon>
        <taxon>Arachnida</taxon>
        <taxon>Acari</taxon>
        <taxon>Acariformes</taxon>
        <taxon>Trombidiformes</taxon>
        <taxon>Prostigmata</taxon>
        <taxon>Anystina</taxon>
        <taxon>Parasitengona</taxon>
        <taxon>Trombiculoidea</taxon>
        <taxon>Trombiculidae</taxon>
        <taxon>Leptotrombidium</taxon>
    </lineage>
</organism>
<evidence type="ECO:0000256" key="4">
    <source>
        <dbReference type="ARBA" id="ARBA00022614"/>
    </source>
</evidence>
<evidence type="ECO:0000256" key="1">
    <source>
        <dbReference type="ARBA" id="ARBA00004162"/>
    </source>
</evidence>
<keyword evidence="6" id="KW-0732">Signal</keyword>
<dbReference type="PRINTS" id="PR00019">
    <property type="entry name" value="LEURICHRPT"/>
</dbReference>
<evidence type="ECO:0000256" key="9">
    <source>
        <dbReference type="ARBA" id="ARBA00023065"/>
    </source>
</evidence>
<dbReference type="InterPro" id="IPR032675">
    <property type="entry name" value="LRR_dom_sf"/>
</dbReference>
<evidence type="ECO:0000256" key="10">
    <source>
        <dbReference type="ARBA" id="ARBA00023136"/>
    </source>
</evidence>
<dbReference type="Pfam" id="PF13855">
    <property type="entry name" value="LRR_8"/>
    <property type="match status" value="1"/>
</dbReference>
<evidence type="ECO:0000256" key="2">
    <source>
        <dbReference type="ARBA" id="ARBA00022448"/>
    </source>
</evidence>
<keyword evidence="4" id="KW-0433">Leucine-rich repeat</keyword>
<keyword evidence="11" id="KW-1015">Disulfide bond</keyword>
<evidence type="ECO:0000313" key="13">
    <source>
        <dbReference type="EMBL" id="RWS30689.1"/>
    </source>
</evidence>
<dbReference type="InterPro" id="IPR003591">
    <property type="entry name" value="Leu-rich_rpt_typical-subtyp"/>
</dbReference>
<evidence type="ECO:0000256" key="3">
    <source>
        <dbReference type="ARBA" id="ARBA00022475"/>
    </source>
</evidence>
<dbReference type="VEuPathDB" id="VectorBase:LDEU001353"/>
<accession>A0A443ST27</accession>
<dbReference type="Proteomes" id="UP000288716">
    <property type="component" value="Unassembled WGS sequence"/>
</dbReference>
<keyword evidence="10" id="KW-0472">Membrane</keyword>
<evidence type="ECO:0000313" key="14">
    <source>
        <dbReference type="Proteomes" id="UP000288716"/>
    </source>
</evidence>
<proteinExistence type="predicted"/>
<dbReference type="STRING" id="299467.A0A443ST27"/>
<dbReference type="SUPFAM" id="SSF52058">
    <property type="entry name" value="L domain-like"/>
    <property type="match status" value="1"/>
</dbReference>
<dbReference type="Gene3D" id="3.80.10.10">
    <property type="entry name" value="Ribonuclease Inhibitor"/>
    <property type="match status" value="1"/>
</dbReference>
<comment type="caution">
    <text evidence="13">The sequence shown here is derived from an EMBL/GenBank/DDBJ whole genome shotgun (WGS) entry which is preliminary data.</text>
</comment>
<dbReference type="InterPro" id="IPR001611">
    <property type="entry name" value="Leu-rich_rpt"/>
</dbReference>
<gene>
    <name evidence="13" type="ORF">B4U80_03147</name>
</gene>
<dbReference type="InterPro" id="IPR051432">
    <property type="entry name" value="KCNMA1_auxiliary"/>
</dbReference>
<dbReference type="EMBL" id="NCKV01000415">
    <property type="protein sequence ID" value="RWS30689.1"/>
    <property type="molecule type" value="Genomic_DNA"/>
</dbReference>
<evidence type="ECO:0000256" key="12">
    <source>
        <dbReference type="ARBA" id="ARBA00023303"/>
    </source>
</evidence>
<keyword evidence="12" id="KW-0407">Ion channel</keyword>
<keyword evidence="14" id="KW-1185">Reference proteome</keyword>
<evidence type="ECO:0000256" key="11">
    <source>
        <dbReference type="ARBA" id="ARBA00023157"/>
    </source>
</evidence>
<dbReference type="PANTHER" id="PTHR46473:SF23">
    <property type="entry name" value="GH08155P"/>
    <property type="match status" value="1"/>
</dbReference>
<protein>
    <submittedName>
        <fullName evidence="13">Slit 2 protein-like protein</fullName>
    </submittedName>
</protein>
<dbReference type="SMART" id="SM00369">
    <property type="entry name" value="LRR_TYP"/>
    <property type="match status" value="3"/>
</dbReference>
<keyword evidence="8" id="KW-1133">Transmembrane helix</keyword>